<dbReference type="Proteomes" id="UP000524246">
    <property type="component" value="Unassembled WGS sequence"/>
</dbReference>
<comment type="caution">
    <text evidence="1">The sequence shown here is derived from an EMBL/GenBank/DDBJ whole genome shotgun (WGS) entry which is preliminary data.</text>
</comment>
<gene>
    <name evidence="1" type="ORF">GYA55_04645</name>
</gene>
<dbReference type="GO" id="GO:0016740">
    <property type="term" value="F:transferase activity"/>
    <property type="evidence" value="ECO:0007669"/>
    <property type="project" value="UniProtKB-KW"/>
</dbReference>
<reference evidence="1 2" key="1">
    <citation type="journal article" date="2020" name="Biotechnol. Biofuels">
        <title>New insights from the biogas microbiome by comprehensive genome-resolved metagenomics of nearly 1600 species originating from multiple anaerobic digesters.</title>
        <authorList>
            <person name="Campanaro S."/>
            <person name="Treu L."/>
            <person name="Rodriguez-R L.M."/>
            <person name="Kovalovszki A."/>
            <person name="Ziels R.M."/>
            <person name="Maus I."/>
            <person name="Zhu X."/>
            <person name="Kougias P.G."/>
            <person name="Basile A."/>
            <person name="Luo G."/>
            <person name="Schluter A."/>
            <person name="Konstantinidis K.T."/>
            <person name="Angelidaki I."/>
        </authorList>
    </citation>
    <scope>NUCLEOTIDE SEQUENCE [LARGE SCALE GENOMIC DNA]</scope>
    <source>
        <strain evidence="1">AS27yjCOA_65</strain>
    </source>
</reference>
<keyword evidence="1" id="KW-0808">Transferase</keyword>
<dbReference type="SUPFAM" id="SSF53756">
    <property type="entry name" value="UDP-Glycosyltransferase/glycogen phosphorylase"/>
    <property type="match status" value="1"/>
</dbReference>
<dbReference type="AlphaFoldDB" id="A0A7X9FQQ0"/>
<dbReference type="EMBL" id="JAAZON010000194">
    <property type="protein sequence ID" value="NMC62437.1"/>
    <property type="molecule type" value="Genomic_DNA"/>
</dbReference>
<sequence>GVPVIARPVAAILELMTPYDIICSDFTVESLKRGIIQFLSNSTLSPESIENLRRQAEKYRPEDSAEAIIDVYRDALGVFSGAAV</sequence>
<feature type="non-terminal residue" evidence="1">
    <location>
        <position position="1"/>
    </location>
</feature>
<name>A0A7X9FQQ0_9DELT</name>
<organism evidence="1 2">
    <name type="scientific">SAR324 cluster bacterium</name>
    <dbReference type="NCBI Taxonomy" id="2024889"/>
    <lineage>
        <taxon>Bacteria</taxon>
        <taxon>Deltaproteobacteria</taxon>
        <taxon>SAR324 cluster</taxon>
    </lineage>
</organism>
<accession>A0A7X9FQQ0</accession>
<proteinExistence type="predicted"/>
<evidence type="ECO:0000313" key="2">
    <source>
        <dbReference type="Proteomes" id="UP000524246"/>
    </source>
</evidence>
<evidence type="ECO:0000313" key="1">
    <source>
        <dbReference type="EMBL" id="NMC62437.1"/>
    </source>
</evidence>
<protein>
    <submittedName>
        <fullName evidence="1">Glycosyltransferase</fullName>
    </submittedName>
</protein>